<dbReference type="InterPro" id="IPR000477">
    <property type="entry name" value="RT_dom"/>
</dbReference>
<name>A0A562MW27_9HYPH</name>
<feature type="compositionally biased region" description="Basic and acidic residues" evidence="1">
    <location>
        <begin position="389"/>
        <end position="402"/>
    </location>
</feature>
<proteinExistence type="predicted"/>
<feature type="domain" description="Reverse transcriptase" evidence="2">
    <location>
        <begin position="128"/>
        <end position="377"/>
    </location>
</feature>
<dbReference type="OrthoDB" id="7591813at2"/>
<protein>
    <recommendedName>
        <fullName evidence="2">Reverse transcriptase domain-containing protein</fullName>
    </recommendedName>
</protein>
<gene>
    <name evidence="3" type="ORF">IQ26_06339</name>
</gene>
<sequence>MNAYERLLLPENLNYAWQKAKRLYRMADGFVDNGELAEFELDLERQLKLIFRQFETGRYRLKKLRPLPRPKKMKGETPIDRQFFHVAVQDQVAWIAVANALGPELDGLMPSWSYGNRIYRPAWYEEDEHQRSRLEIGPYRHASGHLYRKFQHSWPLFRRHVALTARAMVRGKPLDRNDLDNADQLATASAEKEGLPYLRAEFWQRDARAGKGTDLYHASIDLKQFYPSIRSGAVLRGLTAASGAVDDDDPMRAIVEHMLRFQLDKSEMQTDTLENVEPRFGNRKVDGIPTGLFVAGFLANAAMLPIDAQVNARVEKERSLAHFRFVDDHTIIAYDFDQLCNWIAWYQELLVQHDIGAEVNNEKYDPESLCSWMSARAKSRSAAAPLSRQDQRKKEEAVRDTKMDGANPTKLLTKTLGQVSALAATNIDILDDDDLRERLKLLEWLLLADIPEREIRPDTRATFAAGQIAALAPILIQEGDGLIDEARALAHLKSRAPKTGRSSRAESAAYRREVAEKEKLVGELNSRHKQSEDRHLRHCFELLLQAFREYPGKARLFYRLHQYCRLTGHRGLQKIADSIQDMRTQRKIAWADYYAGLSLQILADGVLHAGRTIAAVDSLRSDKEAAYRHLEDVAALSAGVFSVPQAREAWFHSVGRREFGTSLLSVAELIEAEDRLLGAKLRRLAAKNVGVTFEDASKDWKGETGRLPGVWAHRAESILSIDAKPSAVWRKFESCFSYRKIADRRAARRYPEHLSNSGWTYFLQSERSMKETDSGWIREAMMGKPRRIETARSSRKTAFRRAVRSFTELTVDWITLSEWTHFARTECSPFDPRAGEWTALEIIRQIVSPIVEDIAGSQARLDNLHPNNVLVSKAWISDYLADRGSAALSWEEWRSFARAKQTGMAPVRLRGSATSIFDYRYFIDTQDGRTLDPWERRLTAVGRLLLGMLRFDHAAPRLWNLRGNEQVVMLPRSKMFESLAISSLTLLLMEGCLSGRSAETRAISRRPGLFGWEVGVGANDAGFDPPLLIGPNQLLNAVKRAQRVLVDNQLAVAMNQPRQLIPFRLNDFAAGPDGDGEESELGE</sequence>
<feature type="region of interest" description="Disordered" evidence="1">
    <location>
        <begin position="381"/>
        <end position="402"/>
    </location>
</feature>
<dbReference type="AlphaFoldDB" id="A0A562MW27"/>
<comment type="caution">
    <text evidence="3">The sequence shown here is derived from an EMBL/GenBank/DDBJ whole genome shotgun (WGS) entry which is preliminary data.</text>
</comment>
<organism evidence="3 4">
    <name type="scientific">Mesorhizobium tianshanense</name>
    <dbReference type="NCBI Taxonomy" id="39844"/>
    <lineage>
        <taxon>Bacteria</taxon>
        <taxon>Pseudomonadati</taxon>
        <taxon>Pseudomonadota</taxon>
        <taxon>Alphaproteobacteria</taxon>
        <taxon>Hyphomicrobiales</taxon>
        <taxon>Phyllobacteriaceae</taxon>
        <taxon>Mesorhizobium</taxon>
    </lineage>
</organism>
<keyword evidence="4" id="KW-1185">Reference proteome</keyword>
<dbReference type="RefSeq" id="WP_145722306.1">
    <property type="nucleotide sequence ID" value="NZ_BSPF01000132.1"/>
</dbReference>
<evidence type="ECO:0000313" key="3">
    <source>
        <dbReference type="EMBL" id="TWI24115.1"/>
    </source>
</evidence>
<dbReference type="EMBL" id="VLKT01000057">
    <property type="protein sequence ID" value="TWI24115.1"/>
    <property type="molecule type" value="Genomic_DNA"/>
</dbReference>
<evidence type="ECO:0000259" key="2">
    <source>
        <dbReference type="PROSITE" id="PS50878"/>
    </source>
</evidence>
<evidence type="ECO:0000256" key="1">
    <source>
        <dbReference type="SAM" id="MobiDB-lite"/>
    </source>
</evidence>
<dbReference type="PROSITE" id="PS50878">
    <property type="entry name" value="RT_POL"/>
    <property type="match status" value="1"/>
</dbReference>
<dbReference type="Proteomes" id="UP000317122">
    <property type="component" value="Unassembled WGS sequence"/>
</dbReference>
<evidence type="ECO:0000313" key="4">
    <source>
        <dbReference type="Proteomes" id="UP000317122"/>
    </source>
</evidence>
<reference evidence="3 4" key="1">
    <citation type="journal article" date="2015" name="Stand. Genomic Sci.">
        <title>Genomic Encyclopedia of Bacterial and Archaeal Type Strains, Phase III: the genomes of soil and plant-associated and newly described type strains.</title>
        <authorList>
            <person name="Whitman W.B."/>
            <person name="Woyke T."/>
            <person name="Klenk H.P."/>
            <person name="Zhou Y."/>
            <person name="Lilburn T.G."/>
            <person name="Beck B.J."/>
            <person name="De Vos P."/>
            <person name="Vandamme P."/>
            <person name="Eisen J.A."/>
            <person name="Garrity G."/>
            <person name="Hugenholtz P."/>
            <person name="Kyrpides N.C."/>
        </authorList>
    </citation>
    <scope>NUCLEOTIDE SEQUENCE [LARGE SCALE GENOMIC DNA]</scope>
    <source>
        <strain evidence="3 4">CGMCC 1.2546</strain>
    </source>
</reference>
<dbReference type="CDD" id="cd01646">
    <property type="entry name" value="RT_Bac_retron_I"/>
    <property type="match status" value="1"/>
</dbReference>
<accession>A0A562MW27</accession>